<dbReference type="Proteomes" id="UP001596328">
    <property type="component" value="Unassembled WGS sequence"/>
</dbReference>
<gene>
    <name evidence="2" type="ORF">ACFQE1_03085</name>
</gene>
<feature type="transmembrane region" description="Helical" evidence="1">
    <location>
        <begin position="104"/>
        <end position="128"/>
    </location>
</feature>
<feature type="non-terminal residue" evidence="2">
    <location>
        <position position="132"/>
    </location>
</feature>
<keyword evidence="1" id="KW-0812">Transmembrane</keyword>
<accession>A0ABD5RWL0</accession>
<sequence>MLFGFVGPVGVETSVAVLRPPSGIPAFAFDVQPSVRAFGSALLAFLLGGAARYRDAARIERAVETSMTNPLRSALYGLGAAAGFLLVTSYGYSQLARFDVGTELLATLGVVALGVVALALSGCGFAVVGTWF</sequence>
<feature type="transmembrane region" description="Helical" evidence="1">
    <location>
        <begin position="74"/>
        <end position="92"/>
    </location>
</feature>
<evidence type="ECO:0000313" key="2">
    <source>
        <dbReference type="EMBL" id="MFC6723393.1"/>
    </source>
</evidence>
<evidence type="ECO:0000313" key="3">
    <source>
        <dbReference type="Proteomes" id="UP001596328"/>
    </source>
</evidence>
<keyword evidence="1" id="KW-0472">Membrane</keyword>
<organism evidence="2 3">
    <name type="scientific">Halobium palmae</name>
    <dbReference type="NCBI Taxonomy" id="1776492"/>
    <lineage>
        <taxon>Archaea</taxon>
        <taxon>Methanobacteriati</taxon>
        <taxon>Methanobacteriota</taxon>
        <taxon>Stenosarchaea group</taxon>
        <taxon>Halobacteria</taxon>
        <taxon>Halobacteriales</taxon>
        <taxon>Haloferacaceae</taxon>
        <taxon>Halobium</taxon>
    </lineage>
</organism>
<name>A0ABD5RWL0_9EURY</name>
<protein>
    <submittedName>
        <fullName evidence="2">Uncharacterized protein</fullName>
    </submittedName>
</protein>
<keyword evidence="3" id="KW-1185">Reference proteome</keyword>
<evidence type="ECO:0000256" key="1">
    <source>
        <dbReference type="SAM" id="Phobius"/>
    </source>
</evidence>
<keyword evidence="1" id="KW-1133">Transmembrane helix</keyword>
<proteinExistence type="predicted"/>
<comment type="caution">
    <text evidence="2">The sequence shown here is derived from an EMBL/GenBank/DDBJ whole genome shotgun (WGS) entry which is preliminary data.</text>
</comment>
<reference evidence="2 3" key="1">
    <citation type="journal article" date="2019" name="Int. J. Syst. Evol. Microbiol.">
        <title>The Global Catalogue of Microorganisms (GCM) 10K type strain sequencing project: providing services to taxonomists for standard genome sequencing and annotation.</title>
        <authorList>
            <consortium name="The Broad Institute Genomics Platform"/>
            <consortium name="The Broad Institute Genome Sequencing Center for Infectious Disease"/>
            <person name="Wu L."/>
            <person name="Ma J."/>
        </authorList>
    </citation>
    <scope>NUCLEOTIDE SEQUENCE [LARGE SCALE GENOMIC DNA]</scope>
    <source>
        <strain evidence="2 3">NBRC 111368</strain>
    </source>
</reference>
<dbReference type="AlphaFoldDB" id="A0ABD5RWL0"/>
<feature type="transmembrane region" description="Helical" evidence="1">
    <location>
        <begin position="35"/>
        <end position="53"/>
    </location>
</feature>
<dbReference type="EMBL" id="JBHSWU010000015">
    <property type="protein sequence ID" value="MFC6723393.1"/>
    <property type="molecule type" value="Genomic_DNA"/>
</dbReference>